<evidence type="ECO:0000259" key="4">
    <source>
        <dbReference type="PROSITE" id="PS50075"/>
    </source>
</evidence>
<dbReference type="GO" id="GO:0008610">
    <property type="term" value="P:lipid biosynthetic process"/>
    <property type="evidence" value="ECO:0007669"/>
    <property type="project" value="UniProtKB-ARBA"/>
</dbReference>
<dbReference type="SMART" id="SM00823">
    <property type="entry name" value="PKS_PP"/>
    <property type="match status" value="1"/>
</dbReference>
<dbReference type="GO" id="GO:0031177">
    <property type="term" value="F:phosphopantetheine binding"/>
    <property type="evidence" value="ECO:0007669"/>
    <property type="project" value="InterPro"/>
</dbReference>
<dbReference type="GO" id="GO:0072330">
    <property type="term" value="P:monocarboxylic acid biosynthetic process"/>
    <property type="evidence" value="ECO:0007669"/>
    <property type="project" value="UniProtKB-ARBA"/>
</dbReference>
<dbReference type="InterPro" id="IPR029058">
    <property type="entry name" value="AB_hydrolase_fold"/>
</dbReference>
<dbReference type="Pfam" id="PF00550">
    <property type="entry name" value="PP-binding"/>
    <property type="match status" value="1"/>
</dbReference>
<dbReference type="Gene3D" id="3.40.50.1820">
    <property type="entry name" value="alpha/beta hydrolase"/>
    <property type="match status" value="1"/>
</dbReference>
<sequence length="1090" mass="116858">MTGSSAAERISAERQALLARRINGAARSQHVAIPRRAPGADVPLSSQQQRLWFLDQLVPHSAFANIDVALRLEFAVDAAVLQRALDEVVRRHESLRTTIRPVDGSAVQVVAEHLHVPLVVVPLTGTTAEVQAAVTRTVTEEARRPFDLATGPLVRATLLREQAARSVLVVTVHHIVADGWSMRTFFSELAALYTAFGAGRPSPLPELTLQYPDYAVWQRAQLDGASFDRALAAWQRRLEGAPVLEAPTDRPRPAMQTFTGATLTFTLPAAPLDRLRDLAGNAGATPFMGLLAVFGALLARWTGQDDLVVGSYVAGRTRVELEPLIGFFVNTLPLRVRLDGDPTFREALLAVREVTLDALDHQEVPFEKLVEVLAPPRDLSRNPLCQVAFQLVTAPAGTRTGPTPSTVEAERGTASFDMVWSATLDEPGGEVGAHGTLEYDTALFDRATVERLVERFTVLLDRGTAAPDVALSRLDLTTEAERALVDGWNATAADVPEDGLATLFTRQVASTPSATAVVAADGTRWTYTDLDRRARVVAARLAAAGVGPGTVVGVLLDRSPELVATAVALQLLGATYLPLDPAYPADRRALMTQTAGATLVVGGPDAPVDVLSADADTPPWDGTPAEGVDPAYVLFTSGSTGRPKGVAGTHRQVLNRLHWMWRTYPFGPEEVAALRTPTGFVDSLWEIWGALLQGVPTVVVAPDVKADTDRLVDVLERHRVTRLWLVPSFLRTLLTTHPDLARRLPDLRMWVASGEPLAAELADRFHAAMPGAELHNCYGTSEVWDATWHVCRPAEPVVPLGRPIANVRCHVLDPHGVPTGVGMPGELCVAGAGLTAGYLGDASLTEGRFVTHAGEQVYRTGDRARWLPTGELEFLGRLDDQIKVRGVRLEPGDVEAALAELPGVVDVAVAAPGGDGGLTAYLVTGDGPRPTLLDVRRHLAQRVPEPAIPTRLTFLPALPHTSSGKLDRRALPAPEAVGTGGSQPRTPVERLVLAVWVDVLDTPGAGVDDNFFELGGHSLLATQIVSRLRQLLDVDLPLQRFFEAPTAASLAAVIVEEGDPVRVERVAELAVGLLSMTDDEVAAALEEDAS</sequence>
<dbReference type="Gene3D" id="3.30.559.10">
    <property type="entry name" value="Chloramphenicol acetyltransferase-like domain"/>
    <property type="match status" value="1"/>
</dbReference>
<dbReference type="GO" id="GO:0043041">
    <property type="term" value="P:amino acid activation for nonribosomal peptide biosynthetic process"/>
    <property type="evidence" value="ECO:0007669"/>
    <property type="project" value="TreeGrafter"/>
</dbReference>
<dbReference type="CDD" id="cd05930">
    <property type="entry name" value="A_NRPS"/>
    <property type="match status" value="1"/>
</dbReference>
<evidence type="ECO:0000256" key="3">
    <source>
        <dbReference type="ARBA" id="ARBA00022553"/>
    </source>
</evidence>
<dbReference type="Gene3D" id="3.40.50.12780">
    <property type="entry name" value="N-terminal domain of ligase-like"/>
    <property type="match status" value="1"/>
</dbReference>
<dbReference type="InterPro" id="IPR025110">
    <property type="entry name" value="AMP-bd_C"/>
</dbReference>
<protein>
    <submittedName>
        <fullName evidence="5">Non-ribosomal peptide synthetase</fullName>
    </submittedName>
</protein>
<dbReference type="SUPFAM" id="SSF52777">
    <property type="entry name" value="CoA-dependent acyltransferases"/>
    <property type="match status" value="2"/>
</dbReference>
<evidence type="ECO:0000256" key="2">
    <source>
        <dbReference type="ARBA" id="ARBA00022450"/>
    </source>
</evidence>
<dbReference type="Pfam" id="PF00668">
    <property type="entry name" value="Condensation"/>
    <property type="match status" value="1"/>
</dbReference>
<evidence type="ECO:0000313" key="6">
    <source>
        <dbReference type="Proteomes" id="UP000632740"/>
    </source>
</evidence>
<dbReference type="InterPro" id="IPR009081">
    <property type="entry name" value="PP-bd_ACP"/>
</dbReference>
<dbReference type="CDD" id="cd19531">
    <property type="entry name" value="LCL_NRPS-like"/>
    <property type="match status" value="1"/>
</dbReference>
<dbReference type="SUPFAM" id="SSF56801">
    <property type="entry name" value="Acetyl-CoA synthetase-like"/>
    <property type="match status" value="1"/>
</dbReference>
<accession>A0A919P3V0</accession>
<dbReference type="InterPro" id="IPR045851">
    <property type="entry name" value="AMP-bd_C_sf"/>
</dbReference>
<name>A0A919P3V0_9CELL</name>
<dbReference type="GO" id="GO:0003824">
    <property type="term" value="F:catalytic activity"/>
    <property type="evidence" value="ECO:0007669"/>
    <property type="project" value="InterPro"/>
</dbReference>
<dbReference type="Gene3D" id="3.30.300.30">
    <property type="match status" value="1"/>
</dbReference>
<gene>
    <name evidence="5" type="ORF">Cch01nite_16380</name>
</gene>
<dbReference type="InterPro" id="IPR001242">
    <property type="entry name" value="Condensation_dom"/>
</dbReference>
<dbReference type="GO" id="GO:0005737">
    <property type="term" value="C:cytoplasm"/>
    <property type="evidence" value="ECO:0007669"/>
    <property type="project" value="TreeGrafter"/>
</dbReference>
<keyword evidence="2" id="KW-0596">Phosphopantetheine</keyword>
<comment type="caution">
    <text evidence="5">The sequence shown here is derived from an EMBL/GenBank/DDBJ whole genome shotgun (WGS) entry which is preliminary data.</text>
</comment>
<dbReference type="InterPro" id="IPR020845">
    <property type="entry name" value="AMP-binding_CS"/>
</dbReference>
<evidence type="ECO:0000256" key="1">
    <source>
        <dbReference type="ARBA" id="ARBA00001957"/>
    </source>
</evidence>
<dbReference type="PANTHER" id="PTHR45527:SF1">
    <property type="entry name" value="FATTY ACID SYNTHASE"/>
    <property type="match status" value="1"/>
</dbReference>
<dbReference type="InterPro" id="IPR020806">
    <property type="entry name" value="PKS_PP-bd"/>
</dbReference>
<dbReference type="InterPro" id="IPR010071">
    <property type="entry name" value="AA_adenyl_dom"/>
</dbReference>
<dbReference type="Gene3D" id="3.30.559.30">
    <property type="entry name" value="Nonribosomal peptide synthetase, condensation domain"/>
    <property type="match status" value="1"/>
</dbReference>
<proteinExistence type="predicted"/>
<feature type="domain" description="Carrier" evidence="4">
    <location>
        <begin position="983"/>
        <end position="1058"/>
    </location>
</feature>
<dbReference type="EMBL" id="BONK01000004">
    <property type="protein sequence ID" value="GIG20914.1"/>
    <property type="molecule type" value="Genomic_DNA"/>
</dbReference>
<dbReference type="SUPFAM" id="SSF47336">
    <property type="entry name" value="ACP-like"/>
    <property type="match status" value="1"/>
</dbReference>
<keyword evidence="6" id="KW-1185">Reference proteome</keyword>
<dbReference type="PROSITE" id="PS50075">
    <property type="entry name" value="CARRIER"/>
    <property type="match status" value="1"/>
</dbReference>
<dbReference type="PROSITE" id="PS00012">
    <property type="entry name" value="PHOSPHOPANTETHEINE"/>
    <property type="match status" value="1"/>
</dbReference>
<dbReference type="PROSITE" id="PS00455">
    <property type="entry name" value="AMP_BINDING"/>
    <property type="match status" value="1"/>
</dbReference>
<evidence type="ECO:0000313" key="5">
    <source>
        <dbReference type="EMBL" id="GIG20914.1"/>
    </source>
</evidence>
<dbReference type="RefSeq" id="WP_203751078.1">
    <property type="nucleotide sequence ID" value="NZ_BONK01000004.1"/>
</dbReference>
<reference evidence="5" key="1">
    <citation type="submission" date="2021-01" db="EMBL/GenBank/DDBJ databases">
        <title>Whole genome shotgun sequence of Cellulomonas chitinilytica NBRC 110799.</title>
        <authorList>
            <person name="Komaki H."/>
            <person name="Tamura T."/>
        </authorList>
    </citation>
    <scope>NUCLEOTIDE SEQUENCE</scope>
    <source>
        <strain evidence="5">NBRC 110799</strain>
    </source>
</reference>
<dbReference type="FunFam" id="1.10.1200.10:FF:000016">
    <property type="entry name" value="Non-ribosomal peptide synthase"/>
    <property type="match status" value="1"/>
</dbReference>
<dbReference type="Pfam" id="PF13193">
    <property type="entry name" value="AMP-binding_C"/>
    <property type="match status" value="1"/>
</dbReference>
<dbReference type="InterPro" id="IPR023213">
    <property type="entry name" value="CAT-like_dom_sf"/>
</dbReference>
<dbReference type="PANTHER" id="PTHR45527">
    <property type="entry name" value="NONRIBOSOMAL PEPTIDE SYNTHETASE"/>
    <property type="match status" value="1"/>
</dbReference>
<dbReference type="GO" id="GO:0044550">
    <property type="term" value="P:secondary metabolite biosynthetic process"/>
    <property type="evidence" value="ECO:0007669"/>
    <property type="project" value="TreeGrafter"/>
</dbReference>
<keyword evidence="3" id="KW-0597">Phosphoprotein</keyword>
<dbReference type="Pfam" id="PF00501">
    <property type="entry name" value="AMP-binding"/>
    <property type="match status" value="1"/>
</dbReference>
<comment type="cofactor">
    <cofactor evidence="1">
        <name>pantetheine 4'-phosphate</name>
        <dbReference type="ChEBI" id="CHEBI:47942"/>
    </cofactor>
</comment>
<dbReference type="Proteomes" id="UP000632740">
    <property type="component" value="Unassembled WGS sequence"/>
</dbReference>
<organism evidence="5 6">
    <name type="scientific">Cellulomonas chitinilytica</name>
    <dbReference type="NCBI Taxonomy" id="398759"/>
    <lineage>
        <taxon>Bacteria</taxon>
        <taxon>Bacillati</taxon>
        <taxon>Actinomycetota</taxon>
        <taxon>Actinomycetes</taxon>
        <taxon>Micrococcales</taxon>
        <taxon>Cellulomonadaceae</taxon>
        <taxon>Cellulomonas</taxon>
    </lineage>
</organism>
<dbReference type="AlphaFoldDB" id="A0A919P3V0"/>
<dbReference type="InterPro" id="IPR000873">
    <property type="entry name" value="AMP-dep_synth/lig_dom"/>
</dbReference>
<dbReference type="NCBIfam" id="TIGR01733">
    <property type="entry name" value="AA-adenyl-dom"/>
    <property type="match status" value="1"/>
</dbReference>
<dbReference type="InterPro" id="IPR006162">
    <property type="entry name" value="Ppantetheine_attach_site"/>
</dbReference>
<dbReference type="InterPro" id="IPR042099">
    <property type="entry name" value="ANL_N_sf"/>
</dbReference>
<dbReference type="InterPro" id="IPR036736">
    <property type="entry name" value="ACP-like_sf"/>
</dbReference>